<dbReference type="InterPro" id="IPR010998">
    <property type="entry name" value="Integrase_recombinase_N"/>
</dbReference>
<evidence type="ECO:0000313" key="10">
    <source>
        <dbReference type="Proteomes" id="UP000242972"/>
    </source>
</evidence>
<dbReference type="GO" id="GO:0003677">
    <property type="term" value="F:DNA binding"/>
    <property type="evidence" value="ECO:0007669"/>
    <property type="project" value="UniProtKB-UniRule"/>
</dbReference>
<dbReference type="InterPro" id="IPR044068">
    <property type="entry name" value="CB"/>
</dbReference>
<comment type="caution">
    <text evidence="9">The sequence shown here is derived from an EMBL/GenBank/DDBJ whole genome shotgun (WGS) entry which is preliminary data.</text>
</comment>
<dbReference type="EMBL" id="PXYW01000090">
    <property type="protein sequence ID" value="PSR29318.1"/>
    <property type="molecule type" value="Genomic_DNA"/>
</dbReference>
<gene>
    <name evidence="9" type="ORF">C7B46_18695</name>
</gene>
<evidence type="ECO:0000313" key="9">
    <source>
        <dbReference type="EMBL" id="PSR29318.1"/>
    </source>
</evidence>
<evidence type="ECO:0000256" key="2">
    <source>
        <dbReference type="ARBA" id="ARBA00008857"/>
    </source>
</evidence>
<dbReference type="SUPFAM" id="SSF56349">
    <property type="entry name" value="DNA breaking-rejoining enzymes"/>
    <property type="match status" value="1"/>
</dbReference>
<dbReference type="GO" id="GO:0015074">
    <property type="term" value="P:DNA integration"/>
    <property type="evidence" value="ECO:0007669"/>
    <property type="project" value="UniProtKB-KW"/>
</dbReference>
<feature type="domain" description="Tyr recombinase" evidence="7">
    <location>
        <begin position="124"/>
        <end position="315"/>
    </location>
</feature>
<proteinExistence type="inferred from homology"/>
<feature type="non-terminal residue" evidence="9">
    <location>
        <position position="335"/>
    </location>
</feature>
<dbReference type="Pfam" id="PF00589">
    <property type="entry name" value="Phage_integrase"/>
    <property type="match status" value="1"/>
</dbReference>
<evidence type="ECO:0000259" key="7">
    <source>
        <dbReference type="PROSITE" id="PS51898"/>
    </source>
</evidence>
<dbReference type="InterPro" id="IPR004107">
    <property type="entry name" value="Integrase_SAM-like_N"/>
</dbReference>
<comment type="function">
    <text evidence="1">Site-specific tyrosine recombinase, which acts by catalyzing the cutting and rejoining of the recombining DNA molecules.</text>
</comment>
<dbReference type="Gene3D" id="1.10.150.130">
    <property type="match status" value="1"/>
</dbReference>
<dbReference type="GO" id="GO:0006310">
    <property type="term" value="P:DNA recombination"/>
    <property type="evidence" value="ECO:0007669"/>
    <property type="project" value="UniProtKB-KW"/>
</dbReference>
<dbReference type="InterPro" id="IPR011010">
    <property type="entry name" value="DNA_brk_join_enz"/>
</dbReference>
<accession>A0A2T2X4E9</accession>
<feature type="domain" description="Core-binding (CB)" evidence="8">
    <location>
        <begin position="7"/>
        <end position="100"/>
    </location>
</feature>
<keyword evidence="4 6" id="KW-0238">DNA-binding</keyword>
<organism evidence="9 10">
    <name type="scientific">Sulfobacillus benefaciens</name>
    <dbReference type="NCBI Taxonomy" id="453960"/>
    <lineage>
        <taxon>Bacteria</taxon>
        <taxon>Bacillati</taxon>
        <taxon>Bacillota</taxon>
        <taxon>Clostridia</taxon>
        <taxon>Eubacteriales</taxon>
        <taxon>Clostridiales Family XVII. Incertae Sedis</taxon>
        <taxon>Sulfobacillus</taxon>
    </lineage>
</organism>
<dbReference type="InterPro" id="IPR013762">
    <property type="entry name" value="Integrase-like_cat_sf"/>
</dbReference>
<dbReference type="PANTHER" id="PTHR30349:SF41">
    <property type="entry name" value="INTEGRASE_RECOMBINASE PROTEIN MJ0367-RELATED"/>
    <property type="match status" value="1"/>
</dbReference>
<protein>
    <submittedName>
        <fullName evidence="9">Integrase</fullName>
    </submittedName>
</protein>
<dbReference type="PROSITE" id="PS51900">
    <property type="entry name" value="CB"/>
    <property type="match status" value="1"/>
</dbReference>
<dbReference type="AlphaFoldDB" id="A0A2T2X4E9"/>
<evidence type="ECO:0000259" key="8">
    <source>
        <dbReference type="PROSITE" id="PS51900"/>
    </source>
</evidence>
<name>A0A2T2X4E9_9FIRM</name>
<dbReference type="InterPro" id="IPR050090">
    <property type="entry name" value="Tyrosine_recombinase_XerCD"/>
</dbReference>
<dbReference type="Gene3D" id="1.10.443.10">
    <property type="entry name" value="Intergrase catalytic core"/>
    <property type="match status" value="1"/>
</dbReference>
<dbReference type="Proteomes" id="UP000242972">
    <property type="component" value="Unassembled WGS sequence"/>
</dbReference>
<reference evidence="9 10" key="1">
    <citation type="journal article" date="2014" name="BMC Genomics">
        <title>Comparison of environmental and isolate Sulfobacillus genomes reveals diverse carbon, sulfur, nitrogen, and hydrogen metabolisms.</title>
        <authorList>
            <person name="Justice N.B."/>
            <person name="Norman A."/>
            <person name="Brown C.T."/>
            <person name="Singh A."/>
            <person name="Thomas B.C."/>
            <person name="Banfield J.F."/>
        </authorList>
    </citation>
    <scope>NUCLEOTIDE SEQUENCE [LARGE SCALE GENOMIC DNA]</scope>
    <source>
        <strain evidence="9">AMDSBA4</strain>
    </source>
</reference>
<dbReference type="PANTHER" id="PTHR30349">
    <property type="entry name" value="PHAGE INTEGRASE-RELATED"/>
    <property type="match status" value="1"/>
</dbReference>
<evidence type="ECO:0000256" key="3">
    <source>
        <dbReference type="ARBA" id="ARBA00022908"/>
    </source>
</evidence>
<dbReference type="PROSITE" id="PS51898">
    <property type="entry name" value="TYR_RECOMBINASE"/>
    <property type="match status" value="1"/>
</dbReference>
<dbReference type="Pfam" id="PF02899">
    <property type="entry name" value="Phage_int_SAM_1"/>
    <property type="match status" value="1"/>
</dbReference>
<evidence type="ECO:0000256" key="1">
    <source>
        <dbReference type="ARBA" id="ARBA00003283"/>
    </source>
</evidence>
<evidence type="ECO:0000256" key="5">
    <source>
        <dbReference type="ARBA" id="ARBA00023172"/>
    </source>
</evidence>
<keyword evidence="5" id="KW-0233">DNA recombination</keyword>
<dbReference type="InterPro" id="IPR002104">
    <property type="entry name" value="Integrase_catalytic"/>
</dbReference>
<keyword evidence="3" id="KW-0229">DNA integration</keyword>
<evidence type="ECO:0000256" key="4">
    <source>
        <dbReference type="ARBA" id="ARBA00023125"/>
    </source>
</evidence>
<evidence type="ECO:0000256" key="6">
    <source>
        <dbReference type="PROSITE-ProRule" id="PRU01248"/>
    </source>
</evidence>
<dbReference type="SUPFAM" id="SSF47823">
    <property type="entry name" value="lambda integrase-like, N-terminal domain"/>
    <property type="match status" value="1"/>
</dbReference>
<comment type="similarity">
    <text evidence="2">Belongs to the 'phage' integrase family.</text>
</comment>
<sequence length="335" mass="38634">MKPLPDATFHRHVRGFLTAYLPRQKGYSAHTIKAYRETLNLWRSFFAQEKQVGFLDLTFDHVNAAVIDEFLGWLETARHCRATTRNHRLAVLKSFFHYAATQDPALVAVYAEAQKIPGTKTVDRPVDYLSETALRAILMQPDGTTDRGARDQVLLILLYDTAARICELLDVRLGDLALQAPVPVVYVTGKGRKMRAIPLLDKTVDHLRYYLERFHPEPIHDRDFLFYTVRHGRRGRMSEDTAAYWVKRYSAMARIECPEVPEAVHPHLFRHTRAMHLYQGGMPLSYIKDFLGHAQLHTTDRYASADTRMLRQALEQIESAEVQDHPVWQDNEALL</sequence>